<keyword evidence="3 6" id="KW-0812">Transmembrane</keyword>
<feature type="transmembrane region" description="Helical" evidence="6">
    <location>
        <begin position="246"/>
        <end position="265"/>
    </location>
</feature>
<keyword evidence="8" id="KW-1185">Reference proteome</keyword>
<evidence type="ECO:0000256" key="2">
    <source>
        <dbReference type="ARBA" id="ARBA00022475"/>
    </source>
</evidence>
<comment type="subcellular location">
    <subcellularLocation>
        <location evidence="1">Cell membrane</location>
        <topology evidence="1">Multi-pass membrane protein</topology>
    </subcellularLocation>
</comment>
<keyword evidence="2" id="KW-1003">Cell membrane</keyword>
<evidence type="ECO:0000256" key="5">
    <source>
        <dbReference type="ARBA" id="ARBA00023136"/>
    </source>
</evidence>
<dbReference type="InterPro" id="IPR001851">
    <property type="entry name" value="ABC_transp_permease"/>
</dbReference>
<evidence type="ECO:0000256" key="3">
    <source>
        <dbReference type="ARBA" id="ARBA00022692"/>
    </source>
</evidence>
<keyword evidence="5 6" id="KW-0472">Membrane</keyword>
<comment type="caution">
    <text evidence="7">The sequence shown here is derived from an EMBL/GenBank/DDBJ whole genome shotgun (WGS) entry which is preliminary data.</text>
</comment>
<dbReference type="Pfam" id="PF02653">
    <property type="entry name" value="BPD_transp_2"/>
    <property type="match status" value="1"/>
</dbReference>
<feature type="transmembrane region" description="Helical" evidence="6">
    <location>
        <begin position="163"/>
        <end position="190"/>
    </location>
</feature>
<accession>A0A7W3P938</accession>
<keyword evidence="4 6" id="KW-1133">Transmembrane helix</keyword>
<proteinExistence type="predicted"/>
<feature type="transmembrane region" description="Helical" evidence="6">
    <location>
        <begin position="12"/>
        <end position="33"/>
    </location>
</feature>
<name>A0A7W3P938_9ACTN</name>
<gene>
    <name evidence="7" type="ORF">FB382_001571</name>
</gene>
<evidence type="ECO:0000313" key="7">
    <source>
        <dbReference type="EMBL" id="MBA8803280.1"/>
    </source>
</evidence>
<evidence type="ECO:0000256" key="4">
    <source>
        <dbReference type="ARBA" id="ARBA00022989"/>
    </source>
</evidence>
<evidence type="ECO:0000256" key="1">
    <source>
        <dbReference type="ARBA" id="ARBA00004651"/>
    </source>
</evidence>
<feature type="transmembrane region" description="Helical" evidence="6">
    <location>
        <begin position="45"/>
        <end position="65"/>
    </location>
</feature>
<protein>
    <submittedName>
        <fullName evidence="7">Ribose/xylose/arabinose/galactoside ABC-type transport system permease subunit</fullName>
    </submittedName>
</protein>
<evidence type="ECO:0000313" key="8">
    <source>
        <dbReference type="Proteomes" id="UP000580910"/>
    </source>
</evidence>
<feature type="transmembrane region" description="Helical" evidence="6">
    <location>
        <begin position="303"/>
        <end position="325"/>
    </location>
</feature>
<feature type="transmembrane region" description="Helical" evidence="6">
    <location>
        <begin position="125"/>
        <end position="143"/>
    </location>
</feature>
<dbReference type="EMBL" id="JACGXA010000001">
    <property type="protein sequence ID" value="MBA8803280.1"/>
    <property type="molecule type" value="Genomic_DNA"/>
</dbReference>
<dbReference type="GO" id="GO:0022857">
    <property type="term" value="F:transmembrane transporter activity"/>
    <property type="evidence" value="ECO:0007669"/>
    <property type="project" value="InterPro"/>
</dbReference>
<sequence>MNHLTARLARIGAATSSPVAYSFVTMVIVFFMLPAANGYDVSTYNLYSAMQIFGTYGLIALALGITMIAAQFDLSTLGMFVLGGLVAVKVGGDSPSLGVIAALGVGALAGLIQGLIVAKLSINSMSVTLGGFLVLLGLSRAIGNDATVSYDNFDVGISLDSKFAVVMSWHSVIVLLCFLFVGLAMAWTTVGRNLKAVGGDARASRVSGVGVTRVIVGVFVLSGLLSGLAGALNAFSLAAALANPGFAPLVFGATSALIGGVGLAGGRGTVTGIALGAVALSLLQAMFGILASPSWVTSVVTGGLLVLVATAAAPRLAAIVARLAARHRRRYVESAVA</sequence>
<organism evidence="7 8">
    <name type="scientific">Nocardioides ginsengisegetis</name>
    <dbReference type="NCBI Taxonomy" id="661491"/>
    <lineage>
        <taxon>Bacteria</taxon>
        <taxon>Bacillati</taxon>
        <taxon>Actinomycetota</taxon>
        <taxon>Actinomycetes</taxon>
        <taxon>Propionibacteriales</taxon>
        <taxon>Nocardioidaceae</taxon>
        <taxon>Nocardioides</taxon>
    </lineage>
</organism>
<evidence type="ECO:0000256" key="6">
    <source>
        <dbReference type="SAM" id="Phobius"/>
    </source>
</evidence>
<dbReference type="RefSeq" id="WP_182538174.1">
    <property type="nucleotide sequence ID" value="NZ_JACGXA010000001.1"/>
</dbReference>
<dbReference type="GO" id="GO:0005886">
    <property type="term" value="C:plasma membrane"/>
    <property type="evidence" value="ECO:0007669"/>
    <property type="project" value="UniProtKB-SubCell"/>
</dbReference>
<feature type="transmembrane region" description="Helical" evidence="6">
    <location>
        <begin position="272"/>
        <end position="291"/>
    </location>
</feature>
<dbReference type="PANTHER" id="PTHR32196">
    <property type="entry name" value="ABC TRANSPORTER PERMEASE PROTEIN YPHD-RELATED-RELATED"/>
    <property type="match status" value="1"/>
</dbReference>
<dbReference type="AlphaFoldDB" id="A0A7W3P938"/>
<feature type="transmembrane region" description="Helical" evidence="6">
    <location>
        <begin position="211"/>
        <end position="240"/>
    </location>
</feature>
<dbReference type="Proteomes" id="UP000580910">
    <property type="component" value="Unassembled WGS sequence"/>
</dbReference>
<feature type="transmembrane region" description="Helical" evidence="6">
    <location>
        <begin position="97"/>
        <end position="118"/>
    </location>
</feature>
<reference evidence="7 8" key="1">
    <citation type="submission" date="2020-07" db="EMBL/GenBank/DDBJ databases">
        <title>Sequencing the genomes of 1000 actinobacteria strains.</title>
        <authorList>
            <person name="Klenk H.-P."/>
        </authorList>
    </citation>
    <scope>NUCLEOTIDE SEQUENCE [LARGE SCALE GENOMIC DNA]</scope>
    <source>
        <strain evidence="7 8">DSM 21349</strain>
    </source>
</reference>